<proteinExistence type="predicted"/>
<evidence type="ECO:0000313" key="3">
    <source>
        <dbReference type="Proteomes" id="UP001470230"/>
    </source>
</evidence>
<feature type="compositionally biased region" description="Basic and acidic residues" evidence="1">
    <location>
        <begin position="211"/>
        <end position="224"/>
    </location>
</feature>
<comment type="caution">
    <text evidence="2">The sequence shown here is derived from an EMBL/GenBank/DDBJ whole genome shotgun (WGS) entry which is preliminary data.</text>
</comment>
<protein>
    <submittedName>
        <fullName evidence="2">Uncharacterized protein</fullName>
    </submittedName>
</protein>
<feature type="compositionally biased region" description="Polar residues" evidence="1">
    <location>
        <begin position="509"/>
        <end position="538"/>
    </location>
</feature>
<feature type="region of interest" description="Disordered" evidence="1">
    <location>
        <begin position="509"/>
        <end position="551"/>
    </location>
</feature>
<name>A0ABR2J0P8_9EUKA</name>
<accession>A0ABR2J0P8</accession>
<feature type="region of interest" description="Disordered" evidence="1">
    <location>
        <begin position="200"/>
        <end position="224"/>
    </location>
</feature>
<reference evidence="2 3" key="1">
    <citation type="submission" date="2024-04" db="EMBL/GenBank/DDBJ databases">
        <title>Tritrichomonas musculus Genome.</title>
        <authorList>
            <person name="Alves-Ferreira E."/>
            <person name="Grigg M."/>
            <person name="Lorenzi H."/>
            <person name="Galac M."/>
        </authorList>
    </citation>
    <scope>NUCLEOTIDE SEQUENCE [LARGE SCALE GENOMIC DNA]</scope>
    <source>
        <strain evidence="2 3">EAF2021</strain>
    </source>
</reference>
<organism evidence="2 3">
    <name type="scientific">Tritrichomonas musculus</name>
    <dbReference type="NCBI Taxonomy" id="1915356"/>
    <lineage>
        <taxon>Eukaryota</taxon>
        <taxon>Metamonada</taxon>
        <taxon>Parabasalia</taxon>
        <taxon>Tritrichomonadida</taxon>
        <taxon>Tritrichomonadidae</taxon>
        <taxon>Tritrichomonas</taxon>
    </lineage>
</organism>
<evidence type="ECO:0000256" key="1">
    <source>
        <dbReference type="SAM" id="MobiDB-lite"/>
    </source>
</evidence>
<evidence type="ECO:0000313" key="2">
    <source>
        <dbReference type="EMBL" id="KAK8871172.1"/>
    </source>
</evidence>
<gene>
    <name evidence="2" type="ORF">M9Y10_009085</name>
</gene>
<keyword evidence="3" id="KW-1185">Reference proteome</keyword>
<sequence>MEPYILTLKYIFKKNGKSFPEDCNSLEEFFQNGISFPQLVSIIYDLDSIPNTTKVPKNIMAKNINNNAAFDFLSSKNSFFKNINSDFSNEKNRVNIIKSILEKEYFKSSSKDCLSKCNEYLKQNDDKISNFSEFSNIIGFLKLFSASSKCSVADFLIQFIKSYDAPVVIDKESFKPEYNDILMFQALLILEHLKNDPMQHQIPQVSQRPPSPKEEITEQQPESKVEIKLSTNSNIIFGDPPKPPKQIPIADIHPDLPEKIVISTQTLTEIKKKFLIDTSLIVNIPLQNVPSADNKAKTEEIENKKVEEANKKALIESQKAITELQNSIKELRSQKEEIQSKYKHQYEEKEKLNEISKQKEEKLKKASNEIENLSKQIKNLNFDLDNLKQLKKNLENVKNQEIERLNGKIANLESNFKNLQINSENQKAALSAEIKNLKKQINDLSKQKEVAEIQSKKQDQDQNQNQNQNRDQDQKLISESKESEKPGFFSNSMHKIGEFCHPFTQLLQSSPQEKSPKQETSQVPYQKIPSQDSSQPKQVQERHALSTTKNKAQSATFMLSLPGLMNFI</sequence>
<dbReference type="Proteomes" id="UP001470230">
    <property type="component" value="Unassembled WGS sequence"/>
</dbReference>
<dbReference type="EMBL" id="JAPFFF010000014">
    <property type="protein sequence ID" value="KAK8871172.1"/>
    <property type="molecule type" value="Genomic_DNA"/>
</dbReference>
<feature type="compositionally biased region" description="Basic and acidic residues" evidence="1">
    <location>
        <begin position="448"/>
        <end position="460"/>
    </location>
</feature>
<feature type="region of interest" description="Disordered" evidence="1">
    <location>
        <begin position="448"/>
        <end position="474"/>
    </location>
</feature>